<name>A0A5J4YX10_PORPP</name>
<keyword evidence="14" id="KW-0808">Transferase</keyword>
<dbReference type="GO" id="GO:0035267">
    <property type="term" value="C:NuA4 histone acetyltransferase complex"/>
    <property type="evidence" value="ECO:0007669"/>
    <property type="project" value="InterPro"/>
</dbReference>
<evidence type="ECO:0000256" key="7">
    <source>
        <dbReference type="ARBA" id="ARBA00023136"/>
    </source>
</evidence>
<evidence type="ECO:0000313" key="14">
    <source>
        <dbReference type="EMBL" id="KAA8495688.1"/>
    </source>
</evidence>
<evidence type="ECO:0000256" key="4">
    <source>
        <dbReference type="ARBA" id="ARBA00022853"/>
    </source>
</evidence>
<evidence type="ECO:0000256" key="9">
    <source>
        <dbReference type="ARBA" id="ARBA00023242"/>
    </source>
</evidence>
<dbReference type="GO" id="GO:0000122">
    <property type="term" value="P:negative regulation of transcription by RNA polymerase II"/>
    <property type="evidence" value="ECO:0007669"/>
    <property type="project" value="TreeGrafter"/>
</dbReference>
<dbReference type="Gene3D" id="1.10.10.60">
    <property type="entry name" value="Homeodomain-like"/>
    <property type="match status" value="1"/>
</dbReference>
<feature type="coiled-coil region" evidence="10">
    <location>
        <begin position="382"/>
        <end position="409"/>
    </location>
</feature>
<gene>
    <name evidence="14" type="ORF">FVE85_1843</name>
</gene>
<feature type="transmembrane region" description="Helical" evidence="12">
    <location>
        <begin position="894"/>
        <end position="914"/>
    </location>
</feature>
<keyword evidence="15" id="KW-1185">Reference proteome</keyword>
<dbReference type="GO" id="GO:0000812">
    <property type="term" value="C:Swr1 complex"/>
    <property type="evidence" value="ECO:0007669"/>
    <property type="project" value="TreeGrafter"/>
</dbReference>
<keyword evidence="3 12" id="KW-0812">Transmembrane</keyword>
<feature type="transmembrane region" description="Helical" evidence="12">
    <location>
        <begin position="684"/>
        <end position="707"/>
    </location>
</feature>
<protein>
    <submittedName>
        <fullName evidence="14">DNA methyltransferase 1-associated protein 1</fullName>
    </submittedName>
</protein>
<dbReference type="PROSITE" id="PS50244">
    <property type="entry name" value="S5A_REDUCTASE"/>
    <property type="match status" value="1"/>
</dbReference>
<feature type="transmembrane region" description="Helical" evidence="12">
    <location>
        <begin position="621"/>
        <end position="643"/>
    </location>
</feature>
<feature type="domain" description="Myb-like" evidence="13">
    <location>
        <begin position="263"/>
        <end position="315"/>
    </location>
</feature>
<dbReference type="InterPro" id="IPR001005">
    <property type="entry name" value="SANT/Myb"/>
</dbReference>
<dbReference type="GO" id="GO:0016020">
    <property type="term" value="C:membrane"/>
    <property type="evidence" value="ECO:0007669"/>
    <property type="project" value="UniProtKB-SubCell"/>
</dbReference>
<keyword evidence="6" id="KW-0805">Transcription regulation</keyword>
<reference evidence="15" key="1">
    <citation type="journal article" date="2019" name="Nat. Commun.">
        <title>Expansion of phycobilisome linker gene families in mesophilic red algae.</title>
        <authorList>
            <person name="Lee J."/>
            <person name="Kim D."/>
            <person name="Bhattacharya D."/>
            <person name="Yoon H.S."/>
        </authorList>
    </citation>
    <scope>NUCLEOTIDE SEQUENCE [LARGE SCALE GENOMIC DNA]</scope>
    <source>
        <strain evidence="15">CCMP 1328</strain>
    </source>
</reference>
<keyword evidence="4" id="KW-0156">Chromatin regulator</keyword>
<feature type="transmembrane region" description="Helical" evidence="12">
    <location>
        <begin position="766"/>
        <end position="787"/>
    </location>
</feature>
<sequence>MAAREGNKERDVFTGPSDGMLSSGNGLAPLGVAARSAQAPQPTSASPAPSGSPTRQHSAAMPSPSPRARHSRTGGVQRELSILQADRLAHAASSPVCLMPVYKPVFKERRPTAAARIRYERRKVPVLGRDDGLELEAWVQVPDTSGTEHPGASPAAQLQQPFAPFVRFSKPARILTYTEAEYALHLDALQPSPVAFPFPGTRPAADCASAATDGSTGHANPKSAAVAGSASVGVPVVDAKAGAAESEAAALPSPSRAKQNSYVFEPWTKADTDVLFELCKRFDLRFPVIHDRWPDHCTKRTLDELRDRYYSVARKIFEVRSKLTGHAAAKAQPSGALLRHAQAILQNPFDIEYELIRKDQLEVQFRRDKMELMKEEQLISRARAIDAQRKRALKEKQRLQKLLQISNEEMEAVSVASVKHRIGSGVVQSLLTNAAAADGSPRMSCGVRLSLDTASGLPSKAFPHRKMVAGVFARSSLTFTPVTQAIKVAKKVDIHLNQLNIPVRPMATGPIMDEFDALRMELVAFLELHRIVSKKEEDVHFMRIRKAKQDGIPPPPPPRGINLSHKKRKTEEVYDFHENNDELDAGQRAQQGLGTSQPPTEPGPSRVLDEPEIPMSDHVVFLARLCLYAYWAAANGVYVVRLLTRSPHLARLLSYGKLQDTRTRRDAAASHWLSPARPLIDKRVAWLSFYVCALLLNSIQIVMWATAPSLILVSESVQHWTQWVPAIMFQLQLVRRCLECLFVHRMSRDRVSAVHFLGGLKKQSFMFIRLACKLTCGILTFWAGSWLQNACHRELARMRRHQERESKEKVYYAPQSALFRYVRTPHYLAEMLVYASLLLTSNGSGTCSLLAFSFVVLNLSCTAVETERCSPVGRIARPEPQKSIPHVRPSSGQAVAAVAAAAVVVVVAAAVAAMETLMQQ</sequence>
<dbReference type="Pfam" id="PF05499">
    <property type="entry name" value="DMAP1"/>
    <property type="match status" value="1"/>
</dbReference>
<organism evidence="14 15">
    <name type="scientific">Porphyridium purpureum</name>
    <name type="common">Red alga</name>
    <name type="synonym">Porphyridium cruentum</name>
    <dbReference type="NCBI Taxonomy" id="35688"/>
    <lineage>
        <taxon>Eukaryota</taxon>
        <taxon>Rhodophyta</taxon>
        <taxon>Bangiophyceae</taxon>
        <taxon>Porphyridiales</taxon>
        <taxon>Porphyridiaceae</taxon>
        <taxon>Porphyridium</taxon>
    </lineage>
</organism>
<dbReference type="AlphaFoldDB" id="A0A5J4YX10"/>
<evidence type="ECO:0000256" key="3">
    <source>
        <dbReference type="ARBA" id="ARBA00022692"/>
    </source>
</evidence>
<evidence type="ECO:0000259" key="13">
    <source>
        <dbReference type="SMART" id="SM00717"/>
    </source>
</evidence>
<feature type="compositionally biased region" description="Low complexity" evidence="11">
    <location>
        <begin position="33"/>
        <end position="55"/>
    </location>
</feature>
<proteinExistence type="predicted"/>
<keyword evidence="8" id="KW-0804">Transcription</keyword>
<keyword evidence="7 12" id="KW-0472">Membrane</keyword>
<evidence type="ECO:0000256" key="1">
    <source>
        <dbReference type="ARBA" id="ARBA00004123"/>
    </source>
</evidence>
<dbReference type="Proteomes" id="UP000324585">
    <property type="component" value="Unassembled WGS sequence"/>
</dbReference>
<evidence type="ECO:0000256" key="5">
    <source>
        <dbReference type="ARBA" id="ARBA00022989"/>
    </source>
</evidence>
<feature type="compositionally biased region" description="Polar residues" evidence="11">
    <location>
        <begin position="589"/>
        <end position="598"/>
    </location>
</feature>
<comment type="caution">
    <text evidence="14">The sequence shown here is derived from an EMBL/GenBank/DDBJ whole genome shotgun (WGS) entry which is preliminary data.</text>
</comment>
<dbReference type="Pfam" id="PF16282">
    <property type="entry name" value="SANT_DAMP1_like"/>
    <property type="match status" value="1"/>
</dbReference>
<evidence type="ECO:0000256" key="2">
    <source>
        <dbReference type="ARBA" id="ARBA00004141"/>
    </source>
</evidence>
<dbReference type="OrthoDB" id="19740at2759"/>
<keyword evidence="10" id="KW-0175">Coiled coil</keyword>
<dbReference type="SMART" id="SM00717">
    <property type="entry name" value="SANT"/>
    <property type="match status" value="1"/>
</dbReference>
<dbReference type="GO" id="GO:0006629">
    <property type="term" value="P:lipid metabolic process"/>
    <property type="evidence" value="ECO:0007669"/>
    <property type="project" value="InterPro"/>
</dbReference>
<dbReference type="InterPro" id="IPR027109">
    <property type="entry name" value="Swc4/Dmap1"/>
</dbReference>
<dbReference type="GO" id="GO:0008168">
    <property type="term" value="F:methyltransferase activity"/>
    <property type="evidence" value="ECO:0007669"/>
    <property type="project" value="UniProtKB-KW"/>
</dbReference>
<evidence type="ECO:0000256" key="6">
    <source>
        <dbReference type="ARBA" id="ARBA00023015"/>
    </source>
</evidence>
<keyword evidence="14" id="KW-0489">Methyltransferase</keyword>
<evidence type="ECO:0000256" key="8">
    <source>
        <dbReference type="ARBA" id="ARBA00023163"/>
    </source>
</evidence>
<feature type="compositionally biased region" description="Basic and acidic residues" evidence="11">
    <location>
        <begin position="1"/>
        <end position="12"/>
    </location>
</feature>
<dbReference type="EMBL" id="VRMN01000003">
    <property type="protein sequence ID" value="KAA8495688.1"/>
    <property type="molecule type" value="Genomic_DNA"/>
</dbReference>
<dbReference type="InterPro" id="IPR032563">
    <property type="entry name" value="DAMP1_SANT-like"/>
</dbReference>
<dbReference type="InterPro" id="IPR008468">
    <property type="entry name" value="DMAP1"/>
</dbReference>
<dbReference type="PANTHER" id="PTHR12855:SF10">
    <property type="entry name" value="DNA METHYLTRANSFERASE 1-ASSOCIATED PROTEIN 1"/>
    <property type="match status" value="1"/>
</dbReference>
<feature type="transmembrane region" description="Helical" evidence="12">
    <location>
        <begin position="832"/>
        <end position="857"/>
    </location>
</feature>
<dbReference type="Pfam" id="PF02544">
    <property type="entry name" value="Steroid_dh"/>
    <property type="match status" value="1"/>
</dbReference>
<dbReference type="InterPro" id="IPR001104">
    <property type="entry name" value="3-oxo-5_a-steroid_4-DH_C"/>
</dbReference>
<dbReference type="PANTHER" id="PTHR12855">
    <property type="entry name" value="DNA METHYLTRANSFERASE 1-ASSOCIATED PROTEIN 1 FAMILY MEMBER"/>
    <property type="match status" value="1"/>
</dbReference>
<evidence type="ECO:0000256" key="11">
    <source>
        <dbReference type="SAM" id="MobiDB-lite"/>
    </source>
</evidence>
<evidence type="ECO:0000313" key="15">
    <source>
        <dbReference type="Proteomes" id="UP000324585"/>
    </source>
</evidence>
<dbReference type="GO" id="GO:0006338">
    <property type="term" value="P:chromatin remodeling"/>
    <property type="evidence" value="ECO:0007669"/>
    <property type="project" value="InterPro"/>
</dbReference>
<feature type="region of interest" description="Disordered" evidence="11">
    <location>
        <begin position="1"/>
        <end position="76"/>
    </location>
</feature>
<evidence type="ECO:0000256" key="12">
    <source>
        <dbReference type="SAM" id="Phobius"/>
    </source>
</evidence>
<comment type="subcellular location">
    <subcellularLocation>
        <location evidence="2">Membrane</location>
        <topology evidence="2">Multi-pass membrane protein</topology>
    </subcellularLocation>
    <subcellularLocation>
        <location evidence="1">Nucleus</location>
    </subcellularLocation>
</comment>
<keyword evidence="5 12" id="KW-1133">Transmembrane helix</keyword>
<dbReference type="GO" id="GO:0006281">
    <property type="term" value="P:DNA repair"/>
    <property type="evidence" value="ECO:0007669"/>
    <property type="project" value="InterPro"/>
</dbReference>
<evidence type="ECO:0000256" key="10">
    <source>
        <dbReference type="SAM" id="Coils"/>
    </source>
</evidence>
<dbReference type="GO" id="GO:0003714">
    <property type="term" value="F:transcription corepressor activity"/>
    <property type="evidence" value="ECO:0007669"/>
    <property type="project" value="TreeGrafter"/>
</dbReference>
<feature type="region of interest" description="Disordered" evidence="11">
    <location>
        <begin position="589"/>
        <end position="609"/>
    </location>
</feature>
<dbReference type="GO" id="GO:0016627">
    <property type="term" value="F:oxidoreductase activity, acting on the CH-CH group of donors"/>
    <property type="evidence" value="ECO:0007669"/>
    <property type="project" value="InterPro"/>
</dbReference>
<dbReference type="GO" id="GO:0032259">
    <property type="term" value="P:methylation"/>
    <property type="evidence" value="ECO:0007669"/>
    <property type="project" value="UniProtKB-KW"/>
</dbReference>
<keyword evidence="9" id="KW-0539">Nucleus</keyword>
<accession>A0A5J4YX10</accession>